<protein>
    <submittedName>
        <fullName evidence="2">ABC transporter, permease protein (Cluster 9, phospholipid)</fullName>
    </submittedName>
</protein>
<gene>
    <name evidence="2" type="ORF">AVDCRST_MAG31-351</name>
</gene>
<feature type="compositionally biased region" description="Basic and acidic residues" evidence="1">
    <location>
        <begin position="331"/>
        <end position="349"/>
    </location>
</feature>
<feature type="compositionally biased region" description="Basic and acidic residues" evidence="1">
    <location>
        <begin position="221"/>
        <end position="232"/>
    </location>
</feature>
<reference evidence="2" key="1">
    <citation type="submission" date="2020-02" db="EMBL/GenBank/DDBJ databases">
        <authorList>
            <person name="Meier V. D."/>
        </authorList>
    </citation>
    <scope>NUCLEOTIDE SEQUENCE</scope>
    <source>
        <strain evidence="2">AVDCRST_MAG31</strain>
    </source>
</reference>
<feature type="region of interest" description="Disordered" evidence="1">
    <location>
        <begin position="213"/>
        <end position="250"/>
    </location>
</feature>
<feature type="compositionally biased region" description="Low complexity" evidence="1">
    <location>
        <begin position="75"/>
        <end position="89"/>
    </location>
</feature>
<feature type="compositionally biased region" description="Basic residues" evidence="1">
    <location>
        <begin position="19"/>
        <end position="30"/>
    </location>
</feature>
<accession>A0A6J4SJB2</accession>
<feature type="region of interest" description="Disordered" evidence="1">
    <location>
        <begin position="280"/>
        <end position="350"/>
    </location>
</feature>
<evidence type="ECO:0000313" key="2">
    <source>
        <dbReference type="EMBL" id="CAA9500570.1"/>
    </source>
</evidence>
<dbReference type="AlphaFoldDB" id="A0A6J4SJB2"/>
<feature type="compositionally biased region" description="Basic residues" evidence="1">
    <location>
        <begin position="149"/>
        <end position="159"/>
    </location>
</feature>
<feature type="compositionally biased region" description="Basic residues" evidence="1">
    <location>
        <begin position="304"/>
        <end position="315"/>
    </location>
</feature>
<feature type="non-terminal residue" evidence="2">
    <location>
        <position position="1"/>
    </location>
</feature>
<feature type="compositionally biased region" description="Basic and acidic residues" evidence="1">
    <location>
        <begin position="32"/>
        <end position="48"/>
    </location>
</feature>
<feature type="region of interest" description="Disordered" evidence="1">
    <location>
        <begin position="1"/>
        <end position="165"/>
    </location>
</feature>
<feature type="non-terminal residue" evidence="2">
    <location>
        <position position="363"/>
    </location>
</feature>
<evidence type="ECO:0000256" key="1">
    <source>
        <dbReference type="SAM" id="MobiDB-lite"/>
    </source>
</evidence>
<feature type="compositionally biased region" description="Basic residues" evidence="1">
    <location>
        <begin position="64"/>
        <end position="74"/>
    </location>
</feature>
<name>A0A6J4SJB2_9SPHN</name>
<sequence length="363" mass="39641">GGDPGFPRPARRQYLQPGRRPHHRPGRIGRARAGEHPGPADHRPEPGRAHGHGRRLAGPPLGARPRRARHRRLARAAGAAPAGGASGPPRSGPPRRRARRGGGARRLDDRVRPDAGRPARLLRRDPDRLSQPRPPSQALPLQRGGSAVRRGRRARARHHRADELPHRHRHWPAGRGAAAAVRCGGLHHQPHRPDHRARARALDDRHHGCGPLGFRLRRPDRHHEDHRGGGRDAHHRRVAGGSTGHPAADRVGGHDAAARLLGDAAVAGRGRAILLDQPRDPAADLCPAPRRGGARDRPVGRPHQGARVRLHHRAGRLLPGHAGGQRRRAGRAQDHGRRGAVDLPGDHPRRGVRHLLQFDRVDL</sequence>
<dbReference type="EMBL" id="CADCWA010000021">
    <property type="protein sequence ID" value="CAA9500570.1"/>
    <property type="molecule type" value="Genomic_DNA"/>
</dbReference>
<organism evidence="2">
    <name type="scientific">uncultured Sphingomonas sp</name>
    <dbReference type="NCBI Taxonomy" id="158754"/>
    <lineage>
        <taxon>Bacteria</taxon>
        <taxon>Pseudomonadati</taxon>
        <taxon>Pseudomonadota</taxon>
        <taxon>Alphaproteobacteria</taxon>
        <taxon>Sphingomonadales</taxon>
        <taxon>Sphingomonadaceae</taxon>
        <taxon>Sphingomonas</taxon>
        <taxon>environmental samples</taxon>
    </lineage>
</organism>
<proteinExistence type="predicted"/>
<feature type="compositionally biased region" description="Basic and acidic residues" evidence="1">
    <location>
        <begin position="105"/>
        <end position="130"/>
    </location>
</feature>
<feature type="compositionally biased region" description="Basic residues" evidence="1">
    <location>
        <begin position="93"/>
        <end position="103"/>
    </location>
</feature>